<accession>A0A7M1S0T2</accession>
<dbReference type="Proteomes" id="UP000594097">
    <property type="component" value="Segment"/>
</dbReference>
<name>A0A7M1S0T2_9CAUD</name>
<dbReference type="RefSeq" id="YP_010111950.1">
    <property type="nucleotide sequence ID" value="NC_055886.1"/>
</dbReference>
<dbReference type="KEGG" id="vg:65130404"/>
<reference evidence="1 2" key="1">
    <citation type="submission" date="2020-07" db="EMBL/GenBank/DDBJ databases">
        <title>Taxonomic proposal: Crassvirales, a new order of highly abundant and diverse bacterial viruses.</title>
        <authorList>
            <person name="Shkoporov A.N."/>
            <person name="Stockdale S.R."/>
            <person name="Guerin E."/>
            <person name="Ross R.P."/>
            <person name="Hill C."/>
        </authorList>
    </citation>
    <scope>NUCLEOTIDE SEQUENCE [LARGE SCALE GENOMIC DNA]</scope>
</reference>
<evidence type="ECO:0000313" key="2">
    <source>
        <dbReference type="Proteomes" id="UP000594097"/>
    </source>
</evidence>
<evidence type="ECO:0000313" key="1">
    <source>
        <dbReference type="EMBL" id="QOR59792.1"/>
    </source>
</evidence>
<dbReference type="GeneID" id="65130404"/>
<keyword evidence="2" id="KW-1185">Reference proteome</keyword>
<protein>
    <submittedName>
        <fullName evidence="1">Uncharacterized protein</fullName>
    </submittedName>
</protein>
<proteinExistence type="predicted"/>
<organism evidence="1 2">
    <name type="scientific">uncultured phage cr127_1</name>
    <dbReference type="NCBI Taxonomy" id="2772077"/>
    <lineage>
        <taxon>Viruses</taxon>
        <taxon>Duplodnaviria</taxon>
        <taxon>Heunggongvirae</taxon>
        <taxon>Uroviricota</taxon>
        <taxon>Caudoviricetes</taxon>
        <taxon>Crassvirales</taxon>
        <taxon>Crevaviridae</taxon>
        <taxon>Doltivirinae</taxon>
        <taxon>Kahucivirus</taxon>
        <taxon>Kahucivirus intestinalis</taxon>
    </lineage>
</organism>
<sequence>MLLINSKPKAQNKLKGSQTDYFYNDFIYEATLKLDRYIRHLHLAYTKRIELINIIDKNKDFYNNIGIDISPIYNPDYFGTIKYDKKQYNSNLLKMSFIKSYNNINYYKIHFLDRKIKTYNIIRHIPRQVYVNLQKEYNSEVASFILKGNSFSIGNGLGCLKLDVFRNPRGNTSKTIDWKSSLKLKKELEDAGYEVMSKDNPHGMQYVLFYDNTYCNTWLHWERRNSKIVHKWYYKFVFAQNNNYSITALKYNDIEEIFNDKRIGITERLSAINIYYPEHIKKLMKYE</sequence>
<dbReference type="EMBL" id="MT774393">
    <property type="protein sequence ID" value="QOR59792.1"/>
    <property type="molecule type" value="Genomic_DNA"/>
</dbReference>